<keyword evidence="3" id="KW-1185">Reference proteome</keyword>
<dbReference type="EMBL" id="BMAO01005575">
    <property type="protein sequence ID" value="GFR02263.1"/>
    <property type="molecule type" value="Genomic_DNA"/>
</dbReference>
<sequence>MSANEIGWSGLLQLLYKFKDEGREISKEAAAQLSYIEKSALVSEDAVTCAIYFNRLVIIWINILESKKNSPFGQYHAIHYFKHNEFQHRGSPHAHILLWIENASHDPIGADKQDAIAIINQLNSVSSYEASGNVKLQTHKHTFTCYKK</sequence>
<proteinExistence type="predicted"/>
<protein>
    <submittedName>
        <fullName evidence="2">ATP-dependent DNA helicase</fullName>
    </submittedName>
</protein>
<evidence type="ECO:0000313" key="2">
    <source>
        <dbReference type="EMBL" id="GFR02263.1"/>
    </source>
</evidence>
<accession>A0A8X6GED8</accession>
<comment type="caution">
    <text evidence="2">The sequence shown here is derived from an EMBL/GenBank/DDBJ whole genome shotgun (WGS) entry which is preliminary data.</text>
</comment>
<evidence type="ECO:0000259" key="1">
    <source>
        <dbReference type="Pfam" id="PF14214"/>
    </source>
</evidence>
<keyword evidence="2" id="KW-0547">Nucleotide-binding</keyword>
<name>A0A8X6GED8_TRICU</name>
<keyword evidence="2" id="KW-0378">Hydrolase</keyword>
<feature type="domain" description="Helitron helicase-like" evidence="1">
    <location>
        <begin position="23"/>
        <end position="98"/>
    </location>
</feature>
<dbReference type="GO" id="GO:0004386">
    <property type="term" value="F:helicase activity"/>
    <property type="evidence" value="ECO:0007669"/>
    <property type="project" value="UniProtKB-KW"/>
</dbReference>
<keyword evidence="2" id="KW-0347">Helicase</keyword>
<gene>
    <name evidence="2" type="ORF">TNCT_545921</name>
</gene>
<dbReference type="AlphaFoldDB" id="A0A8X6GED8"/>
<organism evidence="2 3">
    <name type="scientific">Trichonephila clavata</name>
    <name type="common">Joro spider</name>
    <name type="synonym">Nephila clavata</name>
    <dbReference type="NCBI Taxonomy" id="2740835"/>
    <lineage>
        <taxon>Eukaryota</taxon>
        <taxon>Metazoa</taxon>
        <taxon>Ecdysozoa</taxon>
        <taxon>Arthropoda</taxon>
        <taxon>Chelicerata</taxon>
        <taxon>Arachnida</taxon>
        <taxon>Araneae</taxon>
        <taxon>Araneomorphae</taxon>
        <taxon>Entelegynae</taxon>
        <taxon>Araneoidea</taxon>
        <taxon>Nephilidae</taxon>
        <taxon>Trichonephila</taxon>
    </lineage>
</organism>
<keyword evidence="2" id="KW-0067">ATP-binding</keyword>
<reference evidence="2" key="1">
    <citation type="submission" date="2020-07" db="EMBL/GenBank/DDBJ databases">
        <title>Multicomponent nature underlies the extraordinary mechanical properties of spider dragline silk.</title>
        <authorList>
            <person name="Kono N."/>
            <person name="Nakamura H."/>
            <person name="Mori M."/>
            <person name="Yoshida Y."/>
            <person name="Ohtoshi R."/>
            <person name="Malay A.D."/>
            <person name="Moran D.A.P."/>
            <person name="Tomita M."/>
            <person name="Numata K."/>
            <person name="Arakawa K."/>
        </authorList>
    </citation>
    <scope>NUCLEOTIDE SEQUENCE</scope>
</reference>
<dbReference type="Pfam" id="PF14214">
    <property type="entry name" value="Helitron_like_N"/>
    <property type="match status" value="1"/>
</dbReference>
<evidence type="ECO:0000313" key="3">
    <source>
        <dbReference type="Proteomes" id="UP000887116"/>
    </source>
</evidence>
<dbReference type="Proteomes" id="UP000887116">
    <property type="component" value="Unassembled WGS sequence"/>
</dbReference>
<dbReference type="OrthoDB" id="7208978at2759"/>
<dbReference type="InterPro" id="IPR025476">
    <property type="entry name" value="Helitron_helicase-like"/>
</dbReference>